<reference evidence="2" key="1">
    <citation type="submission" date="2018-05" db="EMBL/GenBank/DDBJ databases">
        <authorList>
            <person name="Lanie J.A."/>
            <person name="Ng W.-L."/>
            <person name="Kazmierczak K.M."/>
            <person name="Andrzejewski T.M."/>
            <person name="Davidsen T.M."/>
            <person name="Wayne K.J."/>
            <person name="Tettelin H."/>
            <person name="Glass J.I."/>
            <person name="Rusch D."/>
            <person name="Podicherti R."/>
            <person name="Tsui H.-C.T."/>
            <person name="Winkler M.E."/>
        </authorList>
    </citation>
    <scope>NUCLEOTIDE SEQUENCE</scope>
</reference>
<organism evidence="2">
    <name type="scientific">marine metagenome</name>
    <dbReference type="NCBI Taxonomy" id="408172"/>
    <lineage>
        <taxon>unclassified sequences</taxon>
        <taxon>metagenomes</taxon>
        <taxon>ecological metagenomes</taxon>
    </lineage>
</organism>
<name>A0A381WHP2_9ZZZZ</name>
<evidence type="ECO:0000313" key="2">
    <source>
        <dbReference type="EMBL" id="SVA52024.1"/>
    </source>
</evidence>
<gene>
    <name evidence="2" type="ORF">METZ01_LOCUS104878</name>
</gene>
<dbReference type="InterPro" id="IPR000182">
    <property type="entry name" value="GNAT_dom"/>
</dbReference>
<dbReference type="InterPro" id="IPR016181">
    <property type="entry name" value="Acyl_CoA_acyltransferase"/>
</dbReference>
<feature type="domain" description="N-acetyltransferase" evidence="1">
    <location>
        <begin position="5"/>
        <end position="156"/>
    </location>
</feature>
<dbReference type="GO" id="GO:0016747">
    <property type="term" value="F:acyltransferase activity, transferring groups other than amino-acyl groups"/>
    <property type="evidence" value="ECO:0007669"/>
    <property type="project" value="InterPro"/>
</dbReference>
<sequence>MGSQRTIRPFETMKDFEECVRFQEETWGQRFSERVSVAILKVSQRLGGIAAGAYDDEGGLAGFVFGITGVQAGEVVHWSDMLAVRPESRDAGLGFQLKAYQRETLLEIGVTRVYWTFDPLESKNAHLNLNKLGAVAGEYVKDMYGQTDSPLHRGIGTDRLVPTWSLDSNRVIKRMVEGRSGPEPGADADATRVFEMKKEGELDLPGEPDLTLEAPRLLVPVPTSIQLIQNVSLDAAAHWRRVTRSALSTYLDRGYEARELYRRSVGSEYLLSL</sequence>
<protein>
    <recommendedName>
        <fullName evidence="1">N-acetyltransferase domain-containing protein</fullName>
    </recommendedName>
</protein>
<evidence type="ECO:0000259" key="1">
    <source>
        <dbReference type="PROSITE" id="PS51186"/>
    </source>
</evidence>
<dbReference type="AlphaFoldDB" id="A0A381WHP2"/>
<dbReference type="InterPro" id="IPR038764">
    <property type="entry name" value="GNAT_N_AcTrfase_prd"/>
</dbReference>
<dbReference type="EMBL" id="UINC01011845">
    <property type="protein sequence ID" value="SVA52024.1"/>
    <property type="molecule type" value="Genomic_DNA"/>
</dbReference>
<dbReference type="SUPFAM" id="SSF55729">
    <property type="entry name" value="Acyl-CoA N-acyltransferases (Nat)"/>
    <property type="match status" value="1"/>
</dbReference>
<dbReference type="PANTHER" id="PTHR41700:SF1">
    <property type="entry name" value="N-ACETYLTRANSFERASE DOMAIN-CONTAINING PROTEIN"/>
    <property type="match status" value="1"/>
</dbReference>
<dbReference type="Gene3D" id="3.40.630.30">
    <property type="match status" value="1"/>
</dbReference>
<dbReference type="PANTHER" id="PTHR41700">
    <property type="entry name" value="GCN5-RELATED N-ACETYLTRANSFERASE"/>
    <property type="match status" value="1"/>
</dbReference>
<accession>A0A381WHP2</accession>
<proteinExistence type="predicted"/>
<dbReference type="PROSITE" id="PS51186">
    <property type="entry name" value="GNAT"/>
    <property type="match status" value="1"/>
</dbReference>